<dbReference type="InterPro" id="IPR044730">
    <property type="entry name" value="RNase_H-like_dom_plant"/>
</dbReference>
<proteinExistence type="predicted"/>
<sequence>MFDNFLPHFCNLARRTLSVETVCPLCKKDPEDADHLVWSCDFLQSIANEIWKPPDTGVIKLNFDATFQSVDRIAITSVLARNLEGEIVGAETYLFKDVVDAFVVEARACKRALLLAGAIGFRRLIVEGDSLTFIKSIKKRQEDSP</sequence>
<dbReference type="CDD" id="cd06222">
    <property type="entry name" value="RNase_H_like"/>
    <property type="match status" value="1"/>
</dbReference>
<accession>A0ABR0NBL8</accession>
<keyword evidence="3" id="KW-1185">Reference proteome</keyword>
<dbReference type="InterPro" id="IPR052929">
    <property type="entry name" value="RNase_H-like_EbsB-rel"/>
</dbReference>
<dbReference type="Pfam" id="PF13456">
    <property type="entry name" value="RVT_3"/>
    <property type="match status" value="1"/>
</dbReference>
<name>A0ABR0NBL8_GOSAR</name>
<reference evidence="2 3" key="1">
    <citation type="submission" date="2023-03" db="EMBL/GenBank/DDBJ databases">
        <title>WGS of Gossypium arboreum.</title>
        <authorList>
            <person name="Yu D."/>
        </authorList>
    </citation>
    <scope>NUCLEOTIDE SEQUENCE [LARGE SCALE GENOMIC DNA]</scope>
    <source>
        <tissue evidence="2">Leaf</tissue>
    </source>
</reference>
<comment type="caution">
    <text evidence="2">The sequence shown here is derived from an EMBL/GenBank/DDBJ whole genome shotgun (WGS) entry which is preliminary data.</text>
</comment>
<dbReference type="Proteomes" id="UP001358586">
    <property type="component" value="Chromosome 10"/>
</dbReference>
<protein>
    <recommendedName>
        <fullName evidence="1">RNase H type-1 domain-containing protein</fullName>
    </recommendedName>
</protein>
<dbReference type="PANTHER" id="PTHR47074">
    <property type="entry name" value="BNAC02G40300D PROTEIN"/>
    <property type="match status" value="1"/>
</dbReference>
<dbReference type="EMBL" id="JARKNE010000010">
    <property type="protein sequence ID" value="KAK5792413.1"/>
    <property type="molecule type" value="Genomic_DNA"/>
</dbReference>
<evidence type="ECO:0000313" key="3">
    <source>
        <dbReference type="Proteomes" id="UP001358586"/>
    </source>
</evidence>
<dbReference type="InterPro" id="IPR002156">
    <property type="entry name" value="RNaseH_domain"/>
</dbReference>
<organism evidence="2 3">
    <name type="scientific">Gossypium arboreum</name>
    <name type="common">Tree cotton</name>
    <name type="synonym">Gossypium nanking</name>
    <dbReference type="NCBI Taxonomy" id="29729"/>
    <lineage>
        <taxon>Eukaryota</taxon>
        <taxon>Viridiplantae</taxon>
        <taxon>Streptophyta</taxon>
        <taxon>Embryophyta</taxon>
        <taxon>Tracheophyta</taxon>
        <taxon>Spermatophyta</taxon>
        <taxon>Magnoliopsida</taxon>
        <taxon>eudicotyledons</taxon>
        <taxon>Gunneridae</taxon>
        <taxon>Pentapetalae</taxon>
        <taxon>rosids</taxon>
        <taxon>malvids</taxon>
        <taxon>Malvales</taxon>
        <taxon>Malvaceae</taxon>
        <taxon>Malvoideae</taxon>
        <taxon>Gossypium</taxon>
    </lineage>
</organism>
<feature type="domain" description="RNase H type-1" evidence="1">
    <location>
        <begin position="62"/>
        <end position="143"/>
    </location>
</feature>
<dbReference type="PANTHER" id="PTHR47074:SF61">
    <property type="entry name" value="RNASE H TYPE-1 DOMAIN-CONTAINING PROTEIN"/>
    <property type="match status" value="1"/>
</dbReference>
<evidence type="ECO:0000313" key="2">
    <source>
        <dbReference type="EMBL" id="KAK5792413.1"/>
    </source>
</evidence>
<gene>
    <name evidence="2" type="ORF">PVK06_033527</name>
</gene>
<evidence type="ECO:0000259" key="1">
    <source>
        <dbReference type="Pfam" id="PF13456"/>
    </source>
</evidence>